<dbReference type="InterPro" id="IPR005650">
    <property type="entry name" value="BlaI_family"/>
</dbReference>
<evidence type="ECO:0000313" key="6">
    <source>
        <dbReference type="Proteomes" id="UP001216907"/>
    </source>
</evidence>
<gene>
    <name evidence="5" type="ORF">PZE19_13460</name>
</gene>
<keyword evidence="2" id="KW-0805">Transcription regulation</keyword>
<dbReference type="RefSeq" id="WP_277861142.1">
    <property type="nucleotide sequence ID" value="NZ_JARRAG010000002.1"/>
</dbReference>
<dbReference type="Gene3D" id="1.10.4040.10">
    <property type="entry name" value="Penicillinase repressor domain"/>
    <property type="match status" value="1"/>
</dbReference>
<evidence type="ECO:0000256" key="4">
    <source>
        <dbReference type="ARBA" id="ARBA00023163"/>
    </source>
</evidence>
<dbReference type="Pfam" id="PF03965">
    <property type="entry name" value="Penicillinase_R"/>
    <property type="match status" value="1"/>
</dbReference>
<comment type="similarity">
    <text evidence="1">Belongs to the BlaI transcriptional regulatory family.</text>
</comment>
<accession>A0ABT6FB65</accession>
<dbReference type="InterPro" id="IPR036390">
    <property type="entry name" value="WH_DNA-bd_sf"/>
</dbReference>
<comment type="caution">
    <text evidence="5">The sequence shown here is derived from an EMBL/GenBank/DDBJ whole genome shotgun (WGS) entry which is preliminary data.</text>
</comment>
<dbReference type="Proteomes" id="UP001216907">
    <property type="component" value="Unassembled WGS sequence"/>
</dbReference>
<dbReference type="Gene3D" id="1.10.10.10">
    <property type="entry name" value="Winged helix-like DNA-binding domain superfamily/Winged helix DNA-binding domain"/>
    <property type="match status" value="1"/>
</dbReference>
<evidence type="ECO:0000256" key="1">
    <source>
        <dbReference type="ARBA" id="ARBA00011046"/>
    </source>
</evidence>
<proteinExistence type="inferred from homology"/>
<protein>
    <submittedName>
        <fullName evidence="5">BlaI/MecI/CopY family transcriptional regulator</fullName>
    </submittedName>
</protein>
<sequence length="138" mass="14736">MARSPSGQPTDAELAILQVLWEHGPSGLGKVHEALQARRSVALTTVATTLKVMLTKKLVRRDDGAKGYVWAAETTRGAAASGLLGKLVQHVFDGSARSLVAHMIEEGTLDDRDREAIRALLDEADDAGPARKRKGAGR</sequence>
<keyword evidence="3" id="KW-0238">DNA-binding</keyword>
<keyword evidence="4" id="KW-0804">Transcription</keyword>
<reference evidence="5 6" key="1">
    <citation type="submission" date="2023-03" db="EMBL/GenBank/DDBJ databases">
        <title>Paludisphaera mucosa sp. nov. a novel planctomycete from northern fen.</title>
        <authorList>
            <person name="Ivanova A."/>
        </authorList>
    </citation>
    <scope>NUCLEOTIDE SEQUENCE [LARGE SCALE GENOMIC DNA]</scope>
    <source>
        <strain evidence="5 6">Pla2</strain>
    </source>
</reference>
<organism evidence="5 6">
    <name type="scientific">Paludisphaera mucosa</name>
    <dbReference type="NCBI Taxonomy" id="3030827"/>
    <lineage>
        <taxon>Bacteria</taxon>
        <taxon>Pseudomonadati</taxon>
        <taxon>Planctomycetota</taxon>
        <taxon>Planctomycetia</taxon>
        <taxon>Isosphaerales</taxon>
        <taxon>Isosphaeraceae</taxon>
        <taxon>Paludisphaera</taxon>
    </lineage>
</organism>
<name>A0ABT6FB65_9BACT</name>
<evidence type="ECO:0000313" key="5">
    <source>
        <dbReference type="EMBL" id="MDG3004790.1"/>
    </source>
</evidence>
<dbReference type="InterPro" id="IPR036388">
    <property type="entry name" value="WH-like_DNA-bd_sf"/>
</dbReference>
<keyword evidence="6" id="KW-1185">Reference proteome</keyword>
<evidence type="ECO:0000256" key="2">
    <source>
        <dbReference type="ARBA" id="ARBA00023015"/>
    </source>
</evidence>
<dbReference type="EMBL" id="JARRAG010000002">
    <property type="protein sequence ID" value="MDG3004790.1"/>
    <property type="molecule type" value="Genomic_DNA"/>
</dbReference>
<evidence type="ECO:0000256" key="3">
    <source>
        <dbReference type="ARBA" id="ARBA00023125"/>
    </source>
</evidence>
<dbReference type="SUPFAM" id="SSF46785">
    <property type="entry name" value="Winged helix' DNA-binding domain"/>
    <property type="match status" value="1"/>
</dbReference>
<dbReference type="PIRSF" id="PIRSF019455">
    <property type="entry name" value="CopR_AtkY"/>
    <property type="match status" value="1"/>
</dbReference>